<dbReference type="EMBL" id="JAUHGG010000003">
    <property type="protein sequence ID" value="MDS1820975.1"/>
    <property type="molecule type" value="Genomic_DNA"/>
</dbReference>
<dbReference type="RefSeq" id="WP_311019765.1">
    <property type="nucleotide sequence ID" value="NZ_JAUHGG010000003.1"/>
</dbReference>
<reference evidence="2" key="1">
    <citation type="submission" date="2023-06" db="EMBL/GenBank/DDBJ databases">
        <title>Genomic Diversity of Vibrio spp. and Metagenomic Analysis of Pathogens in Florida Gulf Coastal Waters Following Hurricane Ian.</title>
        <authorList>
            <person name="Brumfield K.D."/>
        </authorList>
    </citation>
    <scope>NUCLEOTIDE SEQUENCE</scope>
    <source>
        <strain evidence="2">WBS2B-138</strain>
    </source>
</reference>
<comment type="caution">
    <text evidence="2">The sequence shown here is derived from an EMBL/GenBank/DDBJ whole genome shotgun (WGS) entry which is preliminary data.</text>
</comment>
<name>A0AAW8PZX6_VIBPH</name>
<keyword evidence="1" id="KW-0732">Signal</keyword>
<gene>
    <name evidence="2" type="ORF">QX249_09925</name>
</gene>
<accession>A0AAW8PZX6</accession>
<organism evidence="2 3">
    <name type="scientific">Vibrio parahaemolyticus</name>
    <dbReference type="NCBI Taxonomy" id="670"/>
    <lineage>
        <taxon>Bacteria</taxon>
        <taxon>Pseudomonadati</taxon>
        <taxon>Pseudomonadota</taxon>
        <taxon>Gammaproteobacteria</taxon>
        <taxon>Vibrionales</taxon>
        <taxon>Vibrionaceae</taxon>
        <taxon>Vibrio</taxon>
    </lineage>
</organism>
<evidence type="ECO:0000256" key="1">
    <source>
        <dbReference type="SAM" id="SignalP"/>
    </source>
</evidence>
<evidence type="ECO:0008006" key="4">
    <source>
        <dbReference type="Google" id="ProtNLM"/>
    </source>
</evidence>
<protein>
    <recommendedName>
        <fullName evidence="4">Secreted protein</fullName>
    </recommendedName>
</protein>
<evidence type="ECO:0000313" key="3">
    <source>
        <dbReference type="Proteomes" id="UP001253193"/>
    </source>
</evidence>
<dbReference type="AlphaFoldDB" id="A0AAW8PZX6"/>
<proteinExistence type="predicted"/>
<feature type="chain" id="PRO_5044015538" description="Secreted protein" evidence="1">
    <location>
        <begin position="22"/>
        <end position="211"/>
    </location>
</feature>
<sequence>MNIFYKIVLVTISSFALGVSASQVSTSGIAEINVRNYETGTQNTGVGYVVATSSSASAVAKTLVYYCQSGFTLGGSGESSYCLSSKQANYRCPTNTKQQGAFCVTERRECRFDRNNKISRVTRNSSNCGGGSPSYFWNGKEVPFSARGAYTEGVKKKSVSYGTCKGSITTSSFEICGMAVKKQNATAYCSSGYELSGSSCIKKTAALKKWV</sequence>
<evidence type="ECO:0000313" key="2">
    <source>
        <dbReference type="EMBL" id="MDS1820975.1"/>
    </source>
</evidence>
<feature type="signal peptide" evidence="1">
    <location>
        <begin position="1"/>
        <end position="21"/>
    </location>
</feature>
<dbReference type="Proteomes" id="UP001253193">
    <property type="component" value="Unassembled WGS sequence"/>
</dbReference>